<feature type="chain" id="PRO_5045671029" description="Secreted protein" evidence="1">
    <location>
        <begin position="18"/>
        <end position="89"/>
    </location>
</feature>
<proteinExistence type="predicted"/>
<evidence type="ECO:0000256" key="1">
    <source>
        <dbReference type="SAM" id="SignalP"/>
    </source>
</evidence>
<reference evidence="2" key="1">
    <citation type="submission" date="2017-08" db="EMBL/GenBank/DDBJ databases">
        <authorList>
            <person name="Polle J.E."/>
            <person name="Barry K."/>
            <person name="Cushman J."/>
            <person name="Schmutz J."/>
            <person name="Tran D."/>
            <person name="Hathwaick L.T."/>
            <person name="Yim W.C."/>
            <person name="Jenkins J."/>
            <person name="Mckie-Krisberg Z.M."/>
            <person name="Prochnik S."/>
            <person name="Lindquist E."/>
            <person name="Dockter R.B."/>
            <person name="Adam C."/>
            <person name="Molina H."/>
            <person name="Bunkerborg J."/>
            <person name="Jin E."/>
            <person name="Buchheim M."/>
            <person name="Magnuson J."/>
        </authorList>
    </citation>
    <scope>NUCLEOTIDE SEQUENCE</scope>
    <source>
        <strain evidence="2">CCAP 19/18</strain>
    </source>
</reference>
<evidence type="ECO:0008006" key="4">
    <source>
        <dbReference type="Google" id="ProtNLM"/>
    </source>
</evidence>
<keyword evidence="3" id="KW-1185">Reference proteome</keyword>
<feature type="signal peptide" evidence="1">
    <location>
        <begin position="1"/>
        <end position="17"/>
    </location>
</feature>
<sequence length="89" mass="9690">MMLAALLFSASWQHCQGSQWGVTSSAQGGASFRQGECIAGVVMPRIYVLMTLSRRNNVHVKQQDLCGVLASLLEFTKAKMKGLYANSLP</sequence>
<keyword evidence="1" id="KW-0732">Signal</keyword>
<organism evidence="2 3">
    <name type="scientific">Dunaliella salina</name>
    <name type="common">Green alga</name>
    <name type="synonym">Protococcus salinus</name>
    <dbReference type="NCBI Taxonomy" id="3046"/>
    <lineage>
        <taxon>Eukaryota</taxon>
        <taxon>Viridiplantae</taxon>
        <taxon>Chlorophyta</taxon>
        <taxon>core chlorophytes</taxon>
        <taxon>Chlorophyceae</taxon>
        <taxon>CS clade</taxon>
        <taxon>Chlamydomonadales</taxon>
        <taxon>Dunaliellaceae</taxon>
        <taxon>Dunaliella</taxon>
    </lineage>
</organism>
<dbReference type="EMBL" id="MU069586">
    <property type="protein sequence ID" value="KAF5838241.1"/>
    <property type="molecule type" value="Genomic_DNA"/>
</dbReference>
<evidence type="ECO:0000313" key="2">
    <source>
        <dbReference type="EMBL" id="KAF5838241.1"/>
    </source>
</evidence>
<comment type="caution">
    <text evidence="2">The sequence shown here is derived from an EMBL/GenBank/DDBJ whole genome shotgun (WGS) entry which is preliminary data.</text>
</comment>
<accession>A0ABQ7GUF5</accession>
<evidence type="ECO:0000313" key="3">
    <source>
        <dbReference type="Proteomes" id="UP000815325"/>
    </source>
</evidence>
<name>A0ABQ7GUF5_DUNSA</name>
<gene>
    <name evidence="2" type="ORF">DUNSADRAFT_3221</name>
</gene>
<protein>
    <recommendedName>
        <fullName evidence="4">Secreted protein</fullName>
    </recommendedName>
</protein>
<dbReference type="Proteomes" id="UP000815325">
    <property type="component" value="Unassembled WGS sequence"/>
</dbReference>